<protein>
    <submittedName>
        <fullName evidence="3">Orcokinin</fullName>
    </submittedName>
</protein>
<name>A0AAF3EI07_9BILA</name>
<feature type="signal peptide" evidence="1">
    <location>
        <begin position="1"/>
        <end position="19"/>
    </location>
</feature>
<dbReference type="Proteomes" id="UP000887575">
    <property type="component" value="Unassembled WGS sequence"/>
</dbReference>
<sequence>MVRILSALVAFCLFLCTAAYPFLVLPSQSKRAFDRLDSSFHDFGIKKRAFDRLDSSYDFGLNLRKRAFDRLDSGYDFMAIKKRAFDRLDSGDFGFDRRRRAFDRLDSDFDFRKKRAFDRLDDGFELFKRSRGIEDYEMPDSDLVTELEQSISALRRARENEAAFSSLLQQPQEQLMVVEPDV</sequence>
<organism evidence="2 3">
    <name type="scientific">Mesorhabditis belari</name>
    <dbReference type="NCBI Taxonomy" id="2138241"/>
    <lineage>
        <taxon>Eukaryota</taxon>
        <taxon>Metazoa</taxon>
        <taxon>Ecdysozoa</taxon>
        <taxon>Nematoda</taxon>
        <taxon>Chromadorea</taxon>
        <taxon>Rhabditida</taxon>
        <taxon>Rhabditina</taxon>
        <taxon>Rhabditomorpha</taxon>
        <taxon>Rhabditoidea</taxon>
        <taxon>Rhabditidae</taxon>
        <taxon>Mesorhabditinae</taxon>
        <taxon>Mesorhabditis</taxon>
    </lineage>
</organism>
<evidence type="ECO:0000256" key="1">
    <source>
        <dbReference type="SAM" id="SignalP"/>
    </source>
</evidence>
<accession>A0AAF3EI07</accession>
<dbReference type="AlphaFoldDB" id="A0AAF3EI07"/>
<feature type="chain" id="PRO_5042054821" evidence="1">
    <location>
        <begin position="20"/>
        <end position="182"/>
    </location>
</feature>
<keyword evidence="1" id="KW-0732">Signal</keyword>
<keyword evidence="2" id="KW-1185">Reference proteome</keyword>
<reference evidence="3" key="1">
    <citation type="submission" date="2024-02" db="UniProtKB">
        <authorList>
            <consortium name="WormBaseParasite"/>
        </authorList>
    </citation>
    <scope>IDENTIFICATION</scope>
</reference>
<evidence type="ECO:0000313" key="2">
    <source>
        <dbReference type="Proteomes" id="UP000887575"/>
    </source>
</evidence>
<evidence type="ECO:0000313" key="3">
    <source>
        <dbReference type="WBParaSite" id="MBELARI_LOCUS13468"/>
    </source>
</evidence>
<proteinExistence type="predicted"/>
<dbReference type="WBParaSite" id="MBELARI_LOCUS13468">
    <property type="protein sequence ID" value="MBELARI_LOCUS13468"/>
    <property type="gene ID" value="MBELARI_LOCUS13468"/>
</dbReference>